<dbReference type="AlphaFoldDB" id="A0A0A1WQK3"/>
<evidence type="ECO:0000256" key="7">
    <source>
        <dbReference type="RuleBase" id="RU000454"/>
    </source>
</evidence>
<proteinExistence type="inferred from homology"/>
<dbReference type="GO" id="GO:0006508">
    <property type="term" value="P:proteolysis"/>
    <property type="evidence" value="ECO:0007669"/>
    <property type="project" value="UniProtKB-KW"/>
</dbReference>
<dbReference type="GO" id="GO:0004190">
    <property type="term" value="F:aspartic-type endopeptidase activity"/>
    <property type="evidence" value="ECO:0007669"/>
    <property type="project" value="UniProtKB-KW"/>
</dbReference>
<name>A0A0A1WQK3_ZEUCU</name>
<dbReference type="InterPro" id="IPR021109">
    <property type="entry name" value="Peptidase_aspartic_dom_sf"/>
</dbReference>
<evidence type="ECO:0000256" key="2">
    <source>
        <dbReference type="ARBA" id="ARBA00022670"/>
    </source>
</evidence>
<dbReference type="InterPro" id="IPR033121">
    <property type="entry name" value="PEPTIDASE_A1"/>
</dbReference>
<comment type="similarity">
    <text evidence="1 7">Belongs to the peptidase A1 family.</text>
</comment>
<evidence type="ECO:0000313" key="10">
    <source>
        <dbReference type="EMBL" id="JAD01294.1"/>
    </source>
</evidence>
<feature type="signal peptide" evidence="8">
    <location>
        <begin position="1"/>
        <end position="17"/>
    </location>
</feature>
<reference evidence="10" key="1">
    <citation type="submission" date="2014-11" db="EMBL/GenBank/DDBJ databases">
        <authorList>
            <person name="Geib S."/>
        </authorList>
    </citation>
    <scope>NUCLEOTIDE SEQUENCE</scope>
</reference>
<feature type="chain" id="PRO_5001982562" evidence="8">
    <location>
        <begin position="18"/>
        <end position="360"/>
    </location>
</feature>
<dbReference type="Pfam" id="PF00026">
    <property type="entry name" value="Asp"/>
    <property type="match status" value="1"/>
</dbReference>
<evidence type="ECO:0000256" key="3">
    <source>
        <dbReference type="ARBA" id="ARBA00022750"/>
    </source>
</evidence>
<keyword evidence="2 7" id="KW-0645">Protease</keyword>
<keyword evidence="3 7" id="KW-0064">Aspartyl protease</keyword>
<reference evidence="10" key="2">
    <citation type="journal article" date="2015" name="Gigascience">
        <title>Reconstructing a comprehensive transcriptome assembly of a white-pupal translocated strain of the pest fruit fly Bactrocera cucurbitae.</title>
        <authorList>
            <person name="Sim S.B."/>
            <person name="Calla B."/>
            <person name="Hall B."/>
            <person name="DeRego T."/>
            <person name="Geib S.M."/>
        </authorList>
    </citation>
    <scope>NUCLEOTIDE SEQUENCE</scope>
</reference>
<dbReference type="MEROPS" id="A01.007"/>
<accession>A0A0A1WQK3</accession>
<sequence length="360" mass="39274">MLKSIALLALCATLAAANLQRIPLYRNPNFQSTPESAAAEAAMVRAKYAFDTVPTTGDNSMGHEPLINFANRIYYGQITIGTPPQEFLVSFDTGSSNLWVPSIKCSACSQTCLNHQKYNASASSTYVANGTGFYMDYSQGGVIGYLSEDTVRVGDIVVENQVFAEILTEVDNSFTQQSYDGILGLGFQSLAVDDVTPVLSNMWSQKLLAQEVFSLYLATDGTSQQGGELILGGSDPSRYQGDLYYVNLSKKNRWQIKMNSVYFGDSTLCKDGCEAVVDTGSSLILMPDGAFKLFMDVFYNSEHLPDMEFVINGSSFTLPANLVNVQKSGSDHWVLGAAFLEGFYTEFDMANERIGFGTLA</sequence>
<dbReference type="OrthoDB" id="771136at2759"/>
<keyword evidence="4 7" id="KW-0378">Hydrolase</keyword>
<evidence type="ECO:0000259" key="9">
    <source>
        <dbReference type="PROSITE" id="PS51767"/>
    </source>
</evidence>
<organism evidence="10">
    <name type="scientific">Zeugodacus cucurbitae</name>
    <name type="common">Melon fruit fly</name>
    <name type="synonym">Bactrocera cucurbitae</name>
    <dbReference type="NCBI Taxonomy" id="28588"/>
    <lineage>
        <taxon>Eukaryota</taxon>
        <taxon>Metazoa</taxon>
        <taxon>Ecdysozoa</taxon>
        <taxon>Arthropoda</taxon>
        <taxon>Hexapoda</taxon>
        <taxon>Insecta</taxon>
        <taxon>Pterygota</taxon>
        <taxon>Neoptera</taxon>
        <taxon>Endopterygota</taxon>
        <taxon>Diptera</taxon>
        <taxon>Brachycera</taxon>
        <taxon>Muscomorpha</taxon>
        <taxon>Tephritoidea</taxon>
        <taxon>Tephritidae</taxon>
        <taxon>Zeugodacus</taxon>
        <taxon>Zeugodacus</taxon>
    </lineage>
</organism>
<dbReference type="GO" id="GO:0005764">
    <property type="term" value="C:lysosome"/>
    <property type="evidence" value="ECO:0007669"/>
    <property type="project" value="TreeGrafter"/>
</dbReference>
<feature type="disulfide bond" evidence="6">
    <location>
        <begin position="269"/>
        <end position="273"/>
    </location>
</feature>
<dbReference type="PANTHER" id="PTHR47966:SF51">
    <property type="entry name" value="BETA-SITE APP-CLEAVING ENZYME, ISOFORM A-RELATED"/>
    <property type="match status" value="1"/>
</dbReference>
<evidence type="ECO:0000256" key="5">
    <source>
        <dbReference type="PIRSR" id="PIRSR601461-1"/>
    </source>
</evidence>
<dbReference type="PANTHER" id="PTHR47966">
    <property type="entry name" value="BETA-SITE APP-CLEAVING ENZYME, ISOFORM A-RELATED"/>
    <property type="match status" value="1"/>
</dbReference>
<dbReference type="InterPro" id="IPR001969">
    <property type="entry name" value="Aspartic_peptidase_AS"/>
</dbReference>
<dbReference type="InterPro" id="IPR001461">
    <property type="entry name" value="Aspartic_peptidase_A1"/>
</dbReference>
<dbReference type="FunFam" id="2.40.70.10:FF:000115">
    <property type="entry name" value="Lysosomal aspartic protease"/>
    <property type="match status" value="1"/>
</dbReference>
<evidence type="ECO:0000256" key="1">
    <source>
        <dbReference type="ARBA" id="ARBA00007447"/>
    </source>
</evidence>
<feature type="active site" evidence="5">
    <location>
        <position position="278"/>
    </location>
</feature>
<feature type="domain" description="Peptidase A1" evidence="9">
    <location>
        <begin position="74"/>
        <end position="360"/>
    </location>
</feature>
<feature type="active site" evidence="5">
    <location>
        <position position="92"/>
    </location>
</feature>
<evidence type="ECO:0000256" key="8">
    <source>
        <dbReference type="SAM" id="SignalP"/>
    </source>
</evidence>
<dbReference type="SUPFAM" id="SSF50630">
    <property type="entry name" value="Acid proteases"/>
    <property type="match status" value="1"/>
</dbReference>
<dbReference type="Gene3D" id="2.40.70.10">
    <property type="entry name" value="Acid Proteases"/>
    <property type="match status" value="2"/>
</dbReference>
<gene>
    <name evidence="10" type="primary">AAEL006169_6</name>
    <name evidence="10" type="ORF">g.13524</name>
</gene>
<dbReference type="PROSITE" id="PS00141">
    <property type="entry name" value="ASP_PROTEASE"/>
    <property type="match status" value="1"/>
</dbReference>
<feature type="disulfide bond" evidence="6">
    <location>
        <begin position="105"/>
        <end position="112"/>
    </location>
</feature>
<keyword evidence="8" id="KW-0732">Signal</keyword>
<dbReference type="PROSITE" id="PS51767">
    <property type="entry name" value="PEPTIDASE_A1"/>
    <property type="match status" value="1"/>
</dbReference>
<protein>
    <submittedName>
        <fullName evidence="10">Lysosomal aspartic protease</fullName>
    </submittedName>
</protein>
<dbReference type="EMBL" id="GBXI01012998">
    <property type="protein sequence ID" value="JAD01294.1"/>
    <property type="molecule type" value="Transcribed_RNA"/>
</dbReference>
<keyword evidence="6" id="KW-1015">Disulfide bond</keyword>
<dbReference type="Gene3D" id="2.60.40.1960">
    <property type="match status" value="1"/>
</dbReference>
<evidence type="ECO:0000256" key="6">
    <source>
        <dbReference type="PIRSR" id="PIRSR601461-2"/>
    </source>
</evidence>
<evidence type="ECO:0000256" key="4">
    <source>
        <dbReference type="ARBA" id="ARBA00022801"/>
    </source>
</evidence>
<dbReference type="PRINTS" id="PR00792">
    <property type="entry name" value="PEPSIN"/>
</dbReference>